<feature type="domain" description="ABC3 transporter permease C-terminal" evidence="7">
    <location>
        <begin position="237"/>
        <end position="353"/>
    </location>
</feature>
<dbReference type="AlphaFoldDB" id="A0A0N0CX21"/>
<dbReference type="PATRIC" id="fig|33935.3.peg.3025"/>
<dbReference type="InterPro" id="IPR038766">
    <property type="entry name" value="Membrane_comp_ABC_pdt"/>
</dbReference>
<keyword evidence="3 6" id="KW-0812">Transmembrane</keyword>
<feature type="transmembrane region" description="Helical" evidence="6">
    <location>
        <begin position="603"/>
        <end position="630"/>
    </location>
</feature>
<evidence type="ECO:0000259" key="7">
    <source>
        <dbReference type="Pfam" id="PF02687"/>
    </source>
</evidence>
<feature type="transmembrane region" description="Helical" evidence="6">
    <location>
        <begin position="386"/>
        <end position="409"/>
    </location>
</feature>
<feature type="transmembrane region" description="Helical" evidence="6">
    <location>
        <begin position="7"/>
        <end position="27"/>
    </location>
</feature>
<evidence type="ECO:0000256" key="5">
    <source>
        <dbReference type="ARBA" id="ARBA00023136"/>
    </source>
</evidence>
<comment type="caution">
    <text evidence="8">The sequence shown here is derived from an EMBL/GenBank/DDBJ whole genome shotgun (WGS) entry which is preliminary data.</text>
</comment>
<name>A0A0N0CX21_9BACI</name>
<feature type="transmembrane region" description="Helical" evidence="6">
    <location>
        <begin position="660"/>
        <end position="681"/>
    </location>
</feature>
<dbReference type="GO" id="GO:0005886">
    <property type="term" value="C:plasma membrane"/>
    <property type="evidence" value="ECO:0007669"/>
    <property type="project" value="UniProtKB-SubCell"/>
</dbReference>
<evidence type="ECO:0000256" key="6">
    <source>
        <dbReference type="SAM" id="Phobius"/>
    </source>
</evidence>
<reference evidence="8 9" key="1">
    <citation type="submission" date="2015-07" db="EMBL/GenBank/DDBJ databases">
        <title>Genome sequencing project for genomic taxonomy and phylogenomics of Bacillus-like bacteria.</title>
        <authorList>
            <person name="Liu B."/>
            <person name="Wang J."/>
            <person name="Zhu Y."/>
            <person name="Liu G."/>
            <person name="Chen Q."/>
            <person name="Chen Z."/>
            <person name="Che J."/>
            <person name="Ge C."/>
            <person name="Shi H."/>
            <person name="Pan Z."/>
            <person name="Liu X."/>
        </authorList>
    </citation>
    <scope>NUCLEOTIDE SEQUENCE [LARGE SCALE GENOMIC DNA]</scope>
    <source>
        <strain evidence="8 9">DSM 54</strain>
    </source>
</reference>
<dbReference type="PANTHER" id="PTHR30287:SF2">
    <property type="entry name" value="BLL1001 PROTEIN"/>
    <property type="match status" value="1"/>
</dbReference>
<evidence type="ECO:0000256" key="2">
    <source>
        <dbReference type="ARBA" id="ARBA00022475"/>
    </source>
</evidence>
<feature type="transmembrane region" description="Helical" evidence="6">
    <location>
        <begin position="701"/>
        <end position="719"/>
    </location>
</feature>
<dbReference type="Pfam" id="PF02687">
    <property type="entry name" value="FtsX"/>
    <property type="match status" value="2"/>
</dbReference>
<dbReference type="Proteomes" id="UP000037977">
    <property type="component" value="Unassembled WGS sequence"/>
</dbReference>
<feature type="transmembrane region" description="Helical" evidence="6">
    <location>
        <begin position="281"/>
        <end position="307"/>
    </location>
</feature>
<evidence type="ECO:0000256" key="4">
    <source>
        <dbReference type="ARBA" id="ARBA00022989"/>
    </source>
</evidence>
<feature type="transmembrane region" description="Helical" evidence="6">
    <location>
        <begin position="234"/>
        <end position="254"/>
    </location>
</feature>
<dbReference type="STRING" id="33935.ADM90_00905"/>
<dbReference type="RefSeq" id="WP_053993193.1">
    <property type="nucleotide sequence ID" value="NZ_CP065643.1"/>
</dbReference>
<feature type="transmembrane region" description="Helical" evidence="6">
    <location>
        <begin position="327"/>
        <end position="351"/>
    </location>
</feature>
<evidence type="ECO:0000256" key="1">
    <source>
        <dbReference type="ARBA" id="ARBA00004651"/>
    </source>
</evidence>
<accession>A0A0N0CX21</accession>
<gene>
    <name evidence="8" type="ORF">ADM90_00905</name>
</gene>
<evidence type="ECO:0000313" key="9">
    <source>
        <dbReference type="Proteomes" id="UP000037977"/>
    </source>
</evidence>
<organism evidence="8 9">
    <name type="scientific">Lysinibacillus macroides</name>
    <dbReference type="NCBI Taxonomy" id="33935"/>
    <lineage>
        <taxon>Bacteria</taxon>
        <taxon>Bacillati</taxon>
        <taxon>Bacillota</taxon>
        <taxon>Bacilli</taxon>
        <taxon>Bacillales</taxon>
        <taxon>Bacillaceae</taxon>
        <taxon>Lysinibacillus</taxon>
    </lineage>
</organism>
<proteinExistence type="predicted"/>
<dbReference type="PANTHER" id="PTHR30287">
    <property type="entry name" value="MEMBRANE COMPONENT OF PREDICTED ABC SUPERFAMILY METABOLITE UPTAKE TRANSPORTER"/>
    <property type="match status" value="1"/>
</dbReference>
<comment type="subcellular location">
    <subcellularLocation>
        <location evidence="1">Cell membrane</location>
        <topology evidence="1">Multi-pass membrane protein</topology>
    </subcellularLocation>
</comment>
<protein>
    <recommendedName>
        <fullName evidence="7">ABC3 transporter permease C-terminal domain-containing protein</fullName>
    </recommendedName>
</protein>
<evidence type="ECO:0000313" key="8">
    <source>
        <dbReference type="EMBL" id="KOY84001.1"/>
    </source>
</evidence>
<keyword evidence="2" id="KW-1003">Cell membrane</keyword>
<keyword evidence="5 6" id="KW-0472">Membrane</keyword>
<feature type="domain" description="ABC3 transporter permease C-terminal" evidence="7">
    <location>
        <begin position="609"/>
        <end position="719"/>
    </location>
</feature>
<sequence>MKLNKHYFLILVVVCAMFICSLLVFYLQNTSALKKVLAEQNQQDFTLTLQDEADITELSKKYSFMYDLLAYKVIYDDKNIFRLMKDTRSIDIPMYSEGAAPKTINEIAIDKNFSQDNQLTLGSALTIGNRTYVISGIFTLPDAIMPMVADNGLAYQAKTQAFILCDEAMYSIWEELEKVSYSGRFMEELSEEQQQNALAEMRLNPNIKSIVSKEENPHILAALNTKEKMFKICLLSAVCILVFTVIILLTTTIIQNINETKSDMGILKALGYTTTQIAKKYLIIGVFVLVGGVIGYGMSSIISPLFINRINAAFLVPDIPQNFNGLQFILFIIMPALCFSILAFGLAVFTLRKPPLEMIYKTETIKVNIFVKKRQKRRKTKPFRKTVFRSIITNNILLVFLAMLTGFMVSANLQIAFSLQAMADKVSSITLKGIEYESNVRYQEAKEMESLNADTPYFVRDCKMEFPNGEVLNNGQFMALYNSMSLFKLYSIQKQHNIDISQQKGIVVNDWMRKKYDLAIGDTIKIYINNDIYPLPITAIEQSVYGETVYGDGAMAIQAGILDRAVYNGVFTADNVEFDNKQHVFVSKFEDIVKSSSQQKGTYIALSFLFIIIGLALSILTIGIVVKVIITANRKYLALMKAFGYTNSECNRIVLSGFRIIAYIGFVIGTFYAIALSHFLFGTLAKSSTIAIPMTPDSKAIMLSLIIFAISYELIMLLYKKSINAVSLQEVMMK</sequence>
<keyword evidence="9" id="KW-1185">Reference proteome</keyword>
<keyword evidence="4 6" id="KW-1133">Transmembrane helix</keyword>
<dbReference type="InterPro" id="IPR003838">
    <property type="entry name" value="ABC3_permease_C"/>
</dbReference>
<evidence type="ECO:0000256" key="3">
    <source>
        <dbReference type="ARBA" id="ARBA00022692"/>
    </source>
</evidence>
<dbReference type="EMBL" id="LGCI01000002">
    <property type="protein sequence ID" value="KOY84001.1"/>
    <property type="molecule type" value="Genomic_DNA"/>
</dbReference>